<dbReference type="AlphaFoldDB" id="Q6ANW1"/>
<dbReference type="PANTHER" id="PTHR21716">
    <property type="entry name" value="TRANSMEMBRANE PROTEIN"/>
    <property type="match status" value="1"/>
</dbReference>
<dbReference type="RefSeq" id="WP_011188475.1">
    <property type="nucleotide sequence ID" value="NC_006138.1"/>
</dbReference>
<reference evidence="8" key="1">
    <citation type="journal article" date="2004" name="Environ. Microbiol.">
        <title>The genome of Desulfotalea psychrophila, a sulfate-reducing bacterium from permanently cold Arctic sediments.</title>
        <authorList>
            <person name="Rabus R."/>
            <person name="Ruepp A."/>
            <person name="Frickey T."/>
            <person name="Rattei T."/>
            <person name="Fartmann B."/>
            <person name="Stark M."/>
            <person name="Bauer M."/>
            <person name="Zibat A."/>
            <person name="Lombardot T."/>
            <person name="Becker I."/>
            <person name="Amann J."/>
            <person name="Gellner K."/>
            <person name="Teeling H."/>
            <person name="Leuschner W.D."/>
            <person name="Gloeckner F.-O."/>
            <person name="Lupas A.N."/>
            <person name="Amann R."/>
            <person name="Klenk H.-P."/>
        </authorList>
    </citation>
    <scope>NUCLEOTIDE SEQUENCE [LARGE SCALE GENOMIC DNA]</scope>
    <source>
        <strain evidence="8">DSM 12343 / LSv54</strain>
    </source>
</reference>
<keyword evidence="8" id="KW-1185">Reference proteome</keyword>
<feature type="transmembrane region" description="Helical" evidence="6">
    <location>
        <begin position="263"/>
        <end position="284"/>
    </location>
</feature>
<gene>
    <name evidence="7" type="ordered locus">DP1234</name>
</gene>
<dbReference type="HOGENOM" id="CLU_041771_2_3_7"/>
<keyword evidence="4 6" id="KW-1133">Transmembrane helix</keyword>
<dbReference type="eggNOG" id="COG0628">
    <property type="taxonomic scope" value="Bacteria"/>
</dbReference>
<dbReference type="KEGG" id="dps:DP1234"/>
<feature type="transmembrane region" description="Helical" evidence="6">
    <location>
        <begin position="154"/>
        <end position="173"/>
    </location>
</feature>
<feature type="transmembrane region" description="Helical" evidence="6">
    <location>
        <begin position="207"/>
        <end position="229"/>
    </location>
</feature>
<evidence type="ECO:0000256" key="4">
    <source>
        <dbReference type="ARBA" id="ARBA00022989"/>
    </source>
</evidence>
<feature type="transmembrane region" description="Helical" evidence="6">
    <location>
        <begin position="63"/>
        <end position="86"/>
    </location>
</feature>
<dbReference type="STRING" id="177439.DP1234"/>
<comment type="subcellular location">
    <subcellularLocation>
        <location evidence="1">Membrane</location>
        <topology evidence="1">Multi-pass membrane protein</topology>
    </subcellularLocation>
</comment>
<dbReference type="EMBL" id="CR522870">
    <property type="protein sequence ID" value="CAG35963.1"/>
    <property type="molecule type" value="Genomic_DNA"/>
</dbReference>
<accession>Q6ANW1</accession>
<evidence type="ECO:0000256" key="1">
    <source>
        <dbReference type="ARBA" id="ARBA00004141"/>
    </source>
</evidence>
<evidence type="ECO:0000313" key="7">
    <source>
        <dbReference type="EMBL" id="CAG35963.1"/>
    </source>
</evidence>
<dbReference type="PANTHER" id="PTHR21716:SF4">
    <property type="entry name" value="TRANSMEMBRANE PROTEIN 245"/>
    <property type="match status" value="1"/>
</dbReference>
<feature type="transmembrane region" description="Helical" evidence="6">
    <location>
        <begin position="236"/>
        <end position="257"/>
    </location>
</feature>
<evidence type="ECO:0000256" key="3">
    <source>
        <dbReference type="ARBA" id="ARBA00022692"/>
    </source>
</evidence>
<dbReference type="OrthoDB" id="9773730at2"/>
<feature type="transmembrane region" description="Helical" evidence="6">
    <location>
        <begin position="305"/>
        <end position="334"/>
    </location>
</feature>
<comment type="similarity">
    <text evidence="2">Belongs to the autoinducer-2 exporter (AI-2E) (TC 2.A.86) family.</text>
</comment>
<sequence length="356" mass="38773">MNFETINKSSLLVLVFIISAVFLSMIQQFLMAIFMAGLLSALLSPSHKKLCILLGNRENLSSMLIVAGIVLLILIPLAILITIVVAQAITVSQSIAPWIQKFIAEPTSMTYYLEKVPFYQEILPYRDTIIHKSGQLVGAISSFLIDSLGSFTKLTINFIFSSVIMLYVTFYFLNVGKDLLDKILFFLPLQDREEQKLLVRFTSVTRATIKGTIIIGILQGGICGISFAIAGIQGPFFWGTVMAVMSVIPAVGTAIIWGPALIIIALMSNFFGVAVLAIGCGLIAGNIDNFLRPRLVGKDTEMHDLFVLFGTLGGISMFGLLGIIIGPLIAALFLTLWQIYGEVFAAHLPKTGTSPK</sequence>
<dbReference type="GO" id="GO:0016020">
    <property type="term" value="C:membrane"/>
    <property type="evidence" value="ECO:0007669"/>
    <property type="project" value="UniProtKB-SubCell"/>
</dbReference>
<organism evidence="7 8">
    <name type="scientific">Desulfotalea psychrophila (strain LSv54 / DSM 12343)</name>
    <dbReference type="NCBI Taxonomy" id="177439"/>
    <lineage>
        <taxon>Bacteria</taxon>
        <taxon>Pseudomonadati</taxon>
        <taxon>Thermodesulfobacteriota</taxon>
        <taxon>Desulfobulbia</taxon>
        <taxon>Desulfobulbales</taxon>
        <taxon>Desulfocapsaceae</taxon>
        <taxon>Desulfotalea</taxon>
    </lineage>
</organism>
<name>Q6ANW1_DESPS</name>
<dbReference type="Pfam" id="PF01594">
    <property type="entry name" value="AI-2E_transport"/>
    <property type="match status" value="1"/>
</dbReference>
<feature type="transmembrane region" description="Helical" evidence="6">
    <location>
        <begin position="12"/>
        <end position="43"/>
    </location>
</feature>
<keyword evidence="5 6" id="KW-0472">Membrane</keyword>
<evidence type="ECO:0000256" key="6">
    <source>
        <dbReference type="SAM" id="Phobius"/>
    </source>
</evidence>
<evidence type="ECO:0000256" key="2">
    <source>
        <dbReference type="ARBA" id="ARBA00009773"/>
    </source>
</evidence>
<proteinExistence type="inferred from homology"/>
<evidence type="ECO:0000256" key="5">
    <source>
        <dbReference type="ARBA" id="ARBA00023136"/>
    </source>
</evidence>
<dbReference type="Proteomes" id="UP000000602">
    <property type="component" value="Chromosome"/>
</dbReference>
<dbReference type="InterPro" id="IPR002549">
    <property type="entry name" value="AI-2E-like"/>
</dbReference>
<protein>
    <submittedName>
        <fullName evidence="7">Conserved hypothetical membrane protein</fullName>
    </submittedName>
</protein>
<keyword evidence="3 6" id="KW-0812">Transmembrane</keyword>
<evidence type="ECO:0000313" key="8">
    <source>
        <dbReference type="Proteomes" id="UP000000602"/>
    </source>
</evidence>